<keyword evidence="3" id="KW-1185">Reference proteome</keyword>
<gene>
    <name evidence="2" type="ORF">MTR62_02995</name>
</gene>
<dbReference type="EMBL" id="JALHLF010000006">
    <property type="protein sequence ID" value="MCJ2181679.1"/>
    <property type="molecule type" value="Genomic_DNA"/>
</dbReference>
<keyword evidence="1" id="KW-0732">Signal</keyword>
<protein>
    <recommendedName>
        <fullName evidence="4">Elongation factor P</fullName>
    </recommendedName>
</protein>
<evidence type="ECO:0008006" key="4">
    <source>
        <dbReference type="Google" id="ProtNLM"/>
    </source>
</evidence>
<dbReference type="Proteomes" id="UP001162881">
    <property type="component" value="Unassembled WGS sequence"/>
</dbReference>
<evidence type="ECO:0000256" key="1">
    <source>
        <dbReference type="SAM" id="SignalP"/>
    </source>
</evidence>
<comment type="caution">
    <text evidence="2">The sequence shown here is derived from an EMBL/GenBank/DDBJ whole genome shotgun (WGS) entry which is preliminary data.</text>
</comment>
<accession>A0ABT0BA52</accession>
<dbReference type="RefSeq" id="WP_244016806.1">
    <property type="nucleotide sequence ID" value="NZ_JALHLF010000006.1"/>
</dbReference>
<reference evidence="2" key="1">
    <citation type="submission" date="2022-03" db="EMBL/GenBank/DDBJ databases">
        <title>Identification of a novel bacterium isolated from mangrove sediments.</title>
        <authorList>
            <person name="Pan X."/>
        </authorList>
    </citation>
    <scope>NUCLEOTIDE SEQUENCE</scope>
    <source>
        <strain evidence="2">B1949</strain>
    </source>
</reference>
<proteinExistence type="predicted"/>
<sequence>MIRTLEPVHSLSRPAFALAALLALAALVPGTVEAAVAEPAPPPVPGGRIDTLSLGRYTCEKPGDAGGLIGEPMPAYNFSIVNASSYKAGGVRGSYLLTGDDVVMTGGKLQNMRFKRVSSGFLRLADPATPADAMRCVLAGRK</sequence>
<feature type="chain" id="PRO_5045601824" description="Elongation factor P" evidence="1">
    <location>
        <begin position="35"/>
        <end position="142"/>
    </location>
</feature>
<evidence type="ECO:0000313" key="2">
    <source>
        <dbReference type="EMBL" id="MCJ2181679.1"/>
    </source>
</evidence>
<evidence type="ECO:0000313" key="3">
    <source>
        <dbReference type="Proteomes" id="UP001162881"/>
    </source>
</evidence>
<feature type="signal peptide" evidence="1">
    <location>
        <begin position="1"/>
        <end position="34"/>
    </location>
</feature>
<name>A0ABT0BA52_9SPHN</name>
<organism evidence="2 3">
    <name type="scientific">Novosphingobium organovorum</name>
    <dbReference type="NCBI Taxonomy" id="2930092"/>
    <lineage>
        <taxon>Bacteria</taxon>
        <taxon>Pseudomonadati</taxon>
        <taxon>Pseudomonadota</taxon>
        <taxon>Alphaproteobacteria</taxon>
        <taxon>Sphingomonadales</taxon>
        <taxon>Sphingomonadaceae</taxon>
        <taxon>Novosphingobium</taxon>
    </lineage>
</organism>